<dbReference type="Proteomes" id="UP000037035">
    <property type="component" value="Unassembled WGS sequence"/>
</dbReference>
<reference evidence="1 2" key="1">
    <citation type="submission" date="2015-08" db="EMBL/GenBank/DDBJ databases">
        <title>Next Generation Sequencing and Analysis of the Genome of Puccinia sorghi L Schw, the Causal Agent of Maize Common Rust.</title>
        <authorList>
            <person name="Rochi L."/>
            <person name="Burguener G."/>
            <person name="Darino M."/>
            <person name="Turjanski A."/>
            <person name="Kreff E."/>
            <person name="Dieguez M.J."/>
            <person name="Sacco F."/>
        </authorList>
    </citation>
    <scope>NUCLEOTIDE SEQUENCE [LARGE SCALE GENOMIC DNA]</scope>
    <source>
        <strain evidence="1 2">RO10H11247</strain>
    </source>
</reference>
<protein>
    <submittedName>
        <fullName evidence="1">Uncharacterized protein</fullName>
    </submittedName>
</protein>
<comment type="caution">
    <text evidence="1">The sequence shown here is derived from an EMBL/GenBank/DDBJ whole genome shotgun (WGS) entry which is preliminary data.</text>
</comment>
<organism evidence="1 2">
    <name type="scientific">Puccinia sorghi</name>
    <dbReference type="NCBI Taxonomy" id="27349"/>
    <lineage>
        <taxon>Eukaryota</taxon>
        <taxon>Fungi</taxon>
        <taxon>Dikarya</taxon>
        <taxon>Basidiomycota</taxon>
        <taxon>Pucciniomycotina</taxon>
        <taxon>Pucciniomycetes</taxon>
        <taxon>Pucciniales</taxon>
        <taxon>Pucciniaceae</taxon>
        <taxon>Puccinia</taxon>
    </lineage>
</organism>
<dbReference type="AlphaFoldDB" id="A0A0L6UPC2"/>
<sequence length="382" mass="42885">MSLLQSLQCPFFSLSSYRTPSLTHPTCSVCSCIIPLSVPSNRIMHHTCCCILSDSAKCAHANAEDCSTAPMGASYTSSSVTKVTVGCKFWLANTTKSCTKKNSIQLVSLLKEKPMLPKSLVSCFEVLYTNSECINPISIICIMSTQKQTEKIVFNTQIQRIKIIHYIVSKKNNSFVWQRAQYRCCQLDWLPGIIPVLVPLFSAAYSLTTITDIKIWRIKVPEMIFKIPESKPYTTVTMFEEEGRQEIKHQVGSKRGRIFHMALVKSTLLRSRIDTQSWLVLLDDQGQKVVGKNTEVGKGSKWSGIRRRVARDGNSVLSVLLDDEGLLKERRMRVASGQENVRGSKFNKGSSNRLGTWLIERVGGQLAGCNHVGILLWSRLRM</sequence>
<proteinExistence type="predicted"/>
<evidence type="ECO:0000313" key="2">
    <source>
        <dbReference type="Proteomes" id="UP000037035"/>
    </source>
</evidence>
<keyword evidence="2" id="KW-1185">Reference proteome</keyword>
<dbReference type="VEuPathDB" id="FungiDB:VP01_483g1"/>
<dbReference type="EMBL" id="LAVV01009987">
    <property type="protein sequence ID" value="KNZ49700.1"/>
    <property type="molecule type" value="Genomic_DNA"/>
</dbReference>
<name>A0A0L6UPC2_9BASI</name>
<evidence type="ECO:0000313" key="1">
    <source>
        <dbReference type="EMBL" id="KNZ49700.1"/>
    </source>
</evidence>
<accession>A0A0L6UPC2</accession>
<gene>
    <name evidence="1" type="ORF">VP01_483g1</name>
</gene>